<keyword evidence="7 9" id="KW-0862">Zinc</keyword>
<keyword evidence="3 9" id="KW-0645">Protease</keyword>
<protein>
    <recommendedName>
        <fullName evidence="9">Peptide hydrolase</fullName>
        <ecNumber evidence="9">3.4.-.-</ecNumber>
    </recommendedName>
</protein>
<keyword evidence="4 9" id="KW-0479">Metal-binding</keyword>
<dbReference type="OrthoDB" id="2214at2759"/>
<evidence type="ECO:0000256" key="8">
    <source>
        <dbReference type="ARBA" id="ARBA00043962"/>
    </source>
</evidence>
<evidence type="ECO:0000256" key="1">
    <source>
        <dbReference type="ARBA" id="ARBA00001947"/>
    </source>
</evidence>
<evidence type="ECO:0000256" key="6">
    <source>
        <dbReference type="ARBA" id="ARBA00022801"/>
    </source>
</evidence>
<keyword evidence="6 9" id="KW-0378">Hydrolase</keyword>
<dbReference type="GO" id="GO:0004177">
    <property type="term" value="F:aminopeptidase activity"/>
    <property type="evidence" value="ECO:0007669"/>
    <property type="project" value="UniProtKB-KW"/>
</dbReference>
<feature type="signal peptide" evidence="9">
    <location>
        <begin position="1"/>
        <end position="19"/>
    </location>
</feature>
<gene>
    <name evidence="11" type="ORF">FA13DRAFT_1627509</name>
</gene>
<dbReference type="PANTHER" id="PTHR12147">
    <property type="entry name" value="METALLOPEPTIDASE M28 FAMILY MEMBER"/>
    <property type="match status" value="1"/>
</dbReference>
<dbReference type="InterPro" id="IPR045175">
    <property type="entry name" value="M28_fam"/>
</dbReference>
<evidence type="ECO:0000259" key="10">
    <source>
        <dbReference type="Pfam" id="PF04389"/>
    </source>
</evidence>
<comment type="similarity">
    <text evidence="8">Belongs to the peptidase M28 family. M28E subfamily.</text>
</comment>
<evidence type="ECO:0000313" key="11">
    <source>
        <dbReference type="EMBL" id="TEB33056.1"/>
    </source>
</evidence>
<keyword evidence="2 11" id="KW-0031">Aminopeptidase</keyword>
<keyword evidence="12" id="KW-1185">Reference proteome</keyword>
<feature type="domain" description="Peptidase M28" evidence="10">
    <location>
        <begin position="174"/>
        <end position="379"/>
    </location>
</feature>
<dbReference type="GO" id="GO:0006508">
    <property type="term" value="P:proteolysis"/>
    <property type="evidence" value="ECO:0007669"/>
    <property type="project" value="UniProtKB-KW"/>
</dbReference>
<comment type="caution">
    <text evidence="11">The sequence shown here is derived from an EMBL/GenBank/DDBJ whole genome shotgun (WGS) entry which is preliminary data.</text>
</comment>
<evidence type="ECO:0000256" key="3">
    <source>
        <dbReference type="ARBA" id="ARBA00022670"/>
    </source>
</evidence>
<evidence type="ECO:0000256" key="2">
    <source>
        <dbReference type="ARBA" id="ARBA00022438"/>
    </source>
</evidence>
<dbReference type="InterPro" id="IPR007484">
    <property type="entry name" value="Peptidase_M28"/>
</dbReference>
<dbReference type="AlphaFoldDB" id="A0A4Y7TFW2"/>
<dbReference type="Pfam" id="PF04389">
    <property type="entry name" value="Peptidase_M28"/>
    <property type="match status" value="1"/>
</dbReference>
<dbReference type="GO" id="GO:0046872">
    <property type="term" value="F:metal ion binding"/>
    <property type="evidence" value="ECO:0007669"/>
    <property type="project" value="UniProtKB-KW"/>
</dbReference>
<keyword evidence="5 9" id="KW-0732">Signal</keyword>
<dbReference type="GO" id="GO:0008235">
    <property type="term" value="F:metalloexopeptidase activity"/>
    <property type="evidence" value="ECO:0007669"/>
    <property type="project" value="InterPro"/>
</dbReference>
<dbReference type="SUPFAM" id="SSF53187">
    <property type="entry name" value="Zn-dependent exopeptidases"/>
    <property type="match status" value="1"/>
</dbReference>
<proteinExistence type="inferred from homology"/>
<feature type="chain" id="PRO_5021433981" description="Peptide hydrolase" evidence="9">
    <location>
        <begin position="20"/>
        <end position="385"/>
    </location>
</feature>
<dbReference type="EC" id="3.4.-.-" evidence="9"/>
<evidence type="ECO:0000256" key="7">
    <source>
        <dbReference type="ARBA" id="ARBA00022833"/>
    </source>
</evidence>
<dbReference type="PANTHER" id="PTHR12147:SF56">
    <property type="entry name" value="AMINOPEPTIDASE YDR415C-RELATED"/>
    <property type="match status" value="1"/>
</dbReference>
<dbReference type="Proteomes" id="UP000298030">
    <property type="component" value="Unassembled WGS sequence"/>
</dbReference>
<organism evidence="11 12">
    <name type="scientific">Coprinellus micaceus</name>
    <name type="common">Glistening ink-cap mushroom</name>
    <name type="synonym">Coprinus micaceus</name>
    <dbReference type="NCBI Taxonomy" id="71717"/>
    <lineage>
        <taxon>Eukaryota</taxon>
        <taxon>Fungi</taxon>
        <taxon>Dikarya</taxon>
        <taxon>Basidiomycota</taxon>
        <taxon>Agaricomycotina</taxon>
        <taxon>Agaricomycetes</taxon>
        <taxon>Agaricomycetidae</taxon>
        <taxon>Agaricales</taxon>
        <taxon>Agaricineae</taxon>
        <taxon>Psathyrellaceae</taxon>
        <taxon>Coprinellus</taxon>
    </lineage>
</organism>
<evidence type="ECO:0000256" key="5">
    <source>
        <dbReference type="ARBA" id="ARBA00022729"/>
    </source>
</evidence>
<name>A0A4Y7TFW2_COPMI</name>
<dbReference type="Gene3D" id="3.40.630.10">
    <property type="entry name" value="Zn peptidases"/>
    <property type="match status" value="1"/>
</dbReference>
<comment type="cofactor">
    <cofactor evidence="1">
        <name>Zn(2+)</name>
        <dbReference type="ChEBI" id="CHEBI:29105"/>
    </cofactor>
</comment>
<dbReference type="EMBL" id="QPFP01000013">
    <property type="protein sequence ID" value="TEB33056.1"/>
    <property type="molecule type" value="Genomic_DNA"/>
</dbReference>
<evidence type="ECO:0000256" key="9">
    <source>
        <dbReference type="RuleBase" id="RU361240"/>
    </source>
</evidence>
<dbReference type="STRING" id="71717.A0A4Y7TFW2"/>
<evidence type="ECO:0000256" key="4">
    <source>
        <dbReference type="ARBA" id="ARBA00022723"/>
    </source>
</evidence>
<accession>A0A4Y7TFW2</accession>
<reference evidence="11 12" key="1">
    <citation type="journal article" date="2019" name="Nat. Ecol. Evol.">
        <title>Megaphylogeny resolves global patterns of mushroom evolution.</title>
        <authorList>
            <person name="Varga T."/>
            <person name="Krizsan K."/>
            <person name="Foldi C."/>
            <person name="Dima B."/>
            <person name="Sanchez-Garcia M."/>
            <person name="Sanchez-Ramirez S."/>
            <person name="Szollosi G.J."/>
            <person name="Szarkandi J.G."/>
            <person name="Papp V."/>
            <person name="Albert L."/>
            <person name="Andreopoulos W."/>
            <person name="Angelini C."/>
            <person name="Antonin V."/>
            <person name="Barry K.W."/>
            <person name="Bougher N.L."/>
            <person name="Buchanan P."/>
            <person name="Buyck B."/>
            <person name="Bense V."/>
            <person name="Catcheside P."/>
            <person name="Chovatia M."/>
            <person name="Cooper J."/>
            <person name="Damon W."/>
            <person name="Desjardin D."/>
            <person name="Finy P."/>
            <person name="Geml J."/>
            <person name="Haridas S."/>
            <person name="Hughes K."/>
            <person name="Justo A."/>
            <person name="Karasinski D."/>
            <person name="Kautmanova I."/>
            <person name="Kiss B."/>
            <person name="Kocsube S."/>
            <person name="Kotiranta H."/>
            <person name="LaButti K.M."/>
            <person name="Lechner B.E."/>
            <person name="Liimatainen K."/>
            <person name="Lipzen A."/>
            <person name="Lukacs Z."/>
            <person name="Mihaltcheva S."/>
            <person name="Morgado L.N."/>
            <person name="Niskanen T."/>
            <person name="Noordeloos M.E."/>
            <person name="Ohm R.A."/>
            <person name="Ortiz-Santana B."/>
            <person name="Ovrebo C."/>
            <person name="Racz N."/>
            <person name="Riley R."/>
            <person name="Savchenko A."/>
            <person name="Shiryaev A."/>
            <person name="Soop K."/>
            <person name="Spirin V."/>
            <person name="Szebenyi C."/>
            <person name="Tomsovsky M."/>
            <person name="Tulloss R.E."/>
            <person name="Uehling J."/>
            <person name="Grigoriev I.V."/>
            <person name="Vagvolgyi C."/>
            <person name="Papp T."/>
            <person name="Martin F.M."/>
            <person name="Miettinen O."/>
            <person name="Hibbett D.S."/>
            <person name="Nagy L.G."/>
        </authorList>
    </citation>
    <scope>NUCLEOTIDE SEQUENCE [LARGE SCALE GENOMIC DNA]</scope>
    <source>
        <strain evidence="11 12">FP101781</strain>
    </source>
</reference>
<evidence type="ECO:0000313" key="12">
    <source>
        <dbReference type="Proteomes" id="UP000298030"/>
    </source>
</evidence>
<dbReference type="CDD" id="cd03879">
    <property type="entry name" value="M28_AAP"/>
    <property type="match status" value="1"/>
</dbReference>
<sequence length="385" mass="41498">MKSLLSTLLLLVTVLSVNARPVVPLTEIKAKSAQGLRLLSLAEDAAPVWKTESEVLELIRGGTNFFDVTDTYEIEQKLVANAANAKVAADAAIAAFPTPSNTAAVKAILATMTTSNMQTNLNALTAFNNRYYTSTTGVQASTWILNKVKEIASTYGRSDIEASLFTHSWAQSSIIARIPGSDPSLPRVLLGAHMDSINLSNPSSGRAPGADDDGTGTVNLIEAYRALLQSGFKPKNTVEFQWYSAEEVGLRGSQAIATSYKNSGVQIKAHYQIDMTGYYKPGTAEVMALAPDYIDSSLNEFMKLLITAYARIPWAMDKACGYACSDHASFYKVGYPTTYPFEAVTGNDNPYIHSASDTSSVSGFSWTHSLEFAKIAAAFAYELAI</sequence>